<dbReference type="SUPFAM" id="SSF52540">
    <property type="entry name" value="P-loop containing nucleoside triphosphate hydrolases"/>
    <property type="match status" value="1"/>
</dbReference>
<dbReference type="RefSeq" id="WP_138232266.1">
    <property type="nucleotide sequence ID" value="NZ_AP022577.1"/>
</dbReference>
<dbReference type="HAMAP" id="MF_01487">
    <property type="entry name" value="RecD"/>
    <property type="match status" value="1"/>
</dbReference>
<dbReference type="Gene3D" id="3.40.50.300">
    <property type="entry name" value="P-loop containing nucleotide triphosphate hydrolases"/>
    <property type="match status" value="3"/>
</dbReference>
<comment type="catalytic activity">
    <reaction evidence="11">
        <text>ATP + H2O = ADP + phosphate + H(+)</text>
        <dbReference type="Rhea" id="RHEA:13065"/>
        <dbReference type="ChEBI" id="CHEBI:15377"/>
        <dbReference type="ChEBI" id="CHEBI:15378"/>
        <dbReference type="ChEBI" id="CHEBI:30616"/>
        <dbReference type="ChEBI" id="CHEBI:43474"/>
        <dbReference type="ChEBI" id="CHEBI:456216"/>
        <dbReference type="EC" id="5.6.2.3"/>
    </reaction>
</comment>
<evidence type="ECO:0000256" key="11">
    <source>
        <dbReference type="HAMAP-Rule" id="MF_01487"/>
    </source>
</evidence>
<keyword evidence="10 11" id="KW-0413">Isomerase</keyword>
<feature type="domain" description="UvrD-like helicase C-terminal" evidence="12">
    <location>
        <begin position="510"/>
        <end position="557"/>
    </location>
</feature>
<evidence type="ECO:0000256" key="10">
    <source>
        <dbReference type="ARBA" id="ARBA00023235"/>
    </source>
</evidence>
<evidence type="ECO:0000259" key="13">
    <source>
        <dbReference type="Pfam" id="PF21185"/>
    </source>
</evidence>
<comment type="function">
    <text evidence="11">A helicase/nuclease that prepares dsDNA breaks (DSB) for recombinational DNA repair. Binds to DSBs and unwinds DNA via a highly rapid and processive ATP-dependent bidirectional helicase activity. Unwinds dsDNA until it encounters a Chi (crossover hotspot instigator) sequence from the 3' direction. Cuts ssDNA a few nucleotides 3' to the Chi site. The properties and activities of the enzyme are changed at Chi. The Chi-altered holoenzyme produces a long 3'-ssDNA overhang and facilitates RecA-binding to the ssDNA for homologous DNA recombination and repair. Holoenzyme degrades any linearized DNA that is unable to undergo homologous recombination. In the holoenzyme this subunit has ssDNA-dependent ATPase and 5'-3' helicase activity. When added to pre-assembled RecBC greatly stimulates nuclease activity and augments holoenzyme processivity. Negatively regulates the RecA-loading ability of RecBCD.</text>
</comment>
<dbReference type="Pfam" id="PF21185">
    <property type="entry name" value="RecD_N"/>
    <property type="match status" value="1"/>
</dbReference>
<evidence type="ECO:0000256" key="6">
    <source>
        <dbReference type="ARBA" id="ARBA00022839"/>
    </source>
</evidence>
<dbReference type="Pfam" id="PF13245">
    <property type="entry name" value="AAA_19"/>
    <property type="match status" value="1"/>
</dbReference>
<dbReference type="InterPro" id="IPR027785">
    <property type="entry name" value="UvrD-like_helicase_C"/>
</dbReference>
<name>A0ABM7ICI8_9MYCO</name>
<dbReference type="InterPro" id="IPR041851">
    <property type="entry name" value="RecD_N_sf"/>
</dbReference>
<comment type="miscellaneous">
    <text evidence="11">In the RecBCD complex, RecB has a slow 3'-5' helicase, an exonuclease activity and loads RecA onto ssDNA, RecD has a fast 5'-3' helicase activity, while RecC stimulates the ATPase and processivity of the RecB helicase and contributes to recognition of the Chi site.</text>
</comment>
<dbReference type="InterPro" id="IPR050534">
    <property type="entry name" value="Coronavir_polyprotein_1ab"/>
</dbReference>
<dbReference type="EC" id="5.6.2.3" evidence="11"/>
<organism evidence="14 15">
    <name type="scientific">Mycolicibacterium aubagnense</name>
    <dbReference type="NCBI Taxonomy" id="319707"/>
    <lineage>
        <taxon>Bacteria</taxon>
        <taxon>Bacillati</taxon>
        <taxon>Actinomycetota</taxon>
        <taxon>Actinomycetes</taxon>
        <taxon>Mycobacteriales</taxon>
        <taxon>Mycobacteriaceae</taxon>
        <taxon>Mycolicibacterium</taxon>
    </lineage>
</organism>
<comment type="similarity">
    <text evidence="11">Belongs to the RecD family.</text>
</comment>
<keyword evidence="2 11" id="KW-0547">Nucleotide-binding</keyword>
<reference evidence="14 15" key="1">
    <citation type="journal article" date="2019" name="Emerg. Microbes Infect.">
        <title>Comprehensive subspecies identification of 175 nontuberculous mycobacteria species based on 7547 genomic profiles.</title>
        <authorList>
            <person name="Matsumoto Y."/>
            <person name="Kinjo T."/>
            <person name="Motooka D."/>
            <person name="Nabeya D."/>
            <person name="Jung N."/>
            <person name="Uechi K."/>
            <person name="Horii T."/>
            <person name="Iida T."/>
            <person name="Fujita J."/>
            <person name="Nakamura S."/>
        </authorList>
    </citation>
    <scope>NUCLEOTIDE SEQUENCE [LARGE SCALE GENOMIC DNA]</scope>
    <source>
        <strain evidence="14 15">JCM 15296</strain>
    </source>
</reference>
<dbReference type="EMBL" id="AP022577">
    <property type="protein sequence ID" value="BBX84406.1"/>
    <property type="molecule type" value="Genomic_DNA"/>
</dbReference>
<keyword evidence="3 11" id="KW-0227">DNA damage</keyword>
<keyword evidence="15" id="KW-1185">Reference proteome</keyword>
<evidence type="ECO:0000256" key="2">
    <source>
        <dbReference type="ARBA" id="ARBA00022741"/>
    </source>
</evidence>
<dbReference type="CDD" id="cd18809">
    <property type="entry name" value="SF1_C_RecD"/>
    <property type="match status" value="1"/>
</dbReference>
<dbReference type="Gene3D" id="1.10.10.1020">
    <property type="entry name" value="RecBCD complex, subunit RecD, N-terminal domain"/>
    <property type="match status" value="1"/>
</dbReference>
<evidence type="ECO:0000256" key="7">
    <source>
        <dbReference type="ARBA" id="ARBA00022840"/>
    </source>
</evidence>
<evidence type="ECO:0000313" key="15">
    <source>
        <dbReference type="Proteomes" id="UP000465609"/>
    </source>
</evidence>
<protein>
    <recommendedName>
        <fullName evidence="11">RecBCD enzyme subunit RecD</fullName>
        <ecNumber evidence="11">5.6.2.3</ecNumber>
    </recommendedName>
    <alternativeName>
        <fullName evidence="11">DNA 5'-3' helicase subunit RecD</fullName>
    </alternativeName>
    <alternativeName>
        <fullName evidence="11">Exonuclease V subunit RecD</fullName>
        <shortName evidence="11">ExoV subunit RecD</shortName>
    </alternativeName>
    <alternativeName>
        <fullName evidence="11">Helicase/nuclease RecBCD subunit RecD</fullName>
    </alternativeName>
</protein>
<comment type="subunit">
    <text evidence="11">Heterotrimer of RecB, RecC and RecD. All subunits contribute to DNA-binding.</text>
</comment>
<feature type="domain" description="RecBCD enzyme subunit RecD N-terminal" evidence="13">
    <location>
        <begin position="34"/>
        <end position="86"/>
    </location>
</feature>
<feature type="binding site" evidence="11">
    <location>
        <begin position="183"/>
        <end position="190"/>
    </location>
    <ligand>
        <name>ATP</name>
        <dbReference type="ChEBI" id="CHEBI:30616"/>
    </ligand>
</feature>
<evidence type="ECO:0000256" key="8">
    <source>
        <dbReference type="ARBA" id="ARBA00023125"/>
    </source>
</evidence>
<keyword evidence="9 11" id="KW-0234">DNA repair</keyword>
<evidence type="ECO:0000256" key="5">
    <source>
        <dbReference type="ARBA" id="ARBA00022806"/>
    </source>
</evidence>
<evidence type="ECO:0000256" key="3">
    <source>
        <dbReference type="ARBA" id="ARBA00022763"/>
    </source>
</evidence>
<dbReference type="InterPro" id="IPR027417">
    <property type="entry name" value="P-loop_NTPase"/>
</dbReference>
<keyword evidence="8 11" id="KW-0238">DNA-binding</keyword>
<accession>A0ABM7ICI8</accession>
<dbReference type="PANTHER" id="PTHR43788:SF6">
    <property type="entry name" value="DNA HELICASE B"/>
    <property type="match status" value="1"/>
</dbReference>
<evidence type="ECO:0000313" key="14">
    <source>
        <dbReference type="EMBL" id="BBX84406.1"/>
    </source>
</evidence>
<dbReference type="Proteomes" id="UP000465609">
    <property type="component" value="Chromosome"/>
</dbReference>
<keyword evidence="5 11" id="KW-0347">Helicase</keyword>
<evidence type="ECO:0000256" key="9">
    <source>
        <dbReference type="ARBA" id="ARBA00023204"/>
    </source>
</evidence>
<proteinExistence type="inferred from homology"/>
<dbReference type="InterPro" id="IPR049550">
    <property type="entry name" value="RecD_N"/>
</dbReference>
<evidence type="ECO:0000259" key="12">
    <source>
        <dbReference type="Pfam" id="PF13538"/>
    </source>
</evidence>
<dbReference type="CDD" id="cd17933">
    <property type="entry name" value="DEXSc_RecD-like"/>
    <property type="match status" value="1"/>
</dbReference>
<keyword evidence="1 11" id="KW-0540">Nuclease</keyword>
<dbReference type="NCBIfam" id="TIGR01447">
    <property type="entry name" value="recD"/>
    <property type="match status" value="1"/>
</dbReference>
<dbReference type="PANTHER" id="PTHR43788">
    <property type="entry name" value="DNA2/NAM7 HELICASE FAMILY MEMBER"/>
    <property type="match status" value="1"/>
</dbReference>
<dbReference type="Pfam" id="PF13538">
    <property type="entry name" value="UvrD_C_2"/>
    <property type="match status" value="1"/>
</dbReference>
<evidence type="ECO:0000256" key="4">
    <source>
        <dbReference type="ARBA" id="ARBA00022801"/>
    </source>
</evidence>
<sequence length="585" mass="62201">MTAPPETTPDRLPDPMDWRQVPAATGLLATFNAAGVLNAADVHVAQRCCALAEEPSEVVALAVALAVRALREGSVCVDLSTVAEDIGDGGGLPWPAPDELVAAVAGSSLTGTAIRLDHERLVYLDRYWREEQQVCADLLALSAHASPAVTGTELERLFPPTRFAEQRAAAQLALTQPVTVLTGGPGTGKTTTVARLLALLAQAAHPARLRIALAAPTGKAAARLQEAVTAEVATLEPADQARLSGLRAVTLHRLLGRRPDSASRFKHHRGNRLPHDVIVVDETSMVSLTLMARLLEAVRPDARLLLVGDPDQLTSVQAGAVLADLVDGLADHPSIKIAALRTTHRFGAAIGGLAEAIRSGDTDQVLTLLRAGDPAIEFVEDADPAAVLRPVLAGHALKIRECALLGAGDDGLAAMDEHRLLCAHRDGPYGVRHWNHQVERWITDETGQATWSPWYPGRPLLVTANDYALGIYNGDTGLVTAGPDGVQVHIAGATATQQFSPSRIVDVETMYALTIHKSQGSQADEVTVILPPADSRLLTRELFYTAVTRAKKKVRIVGSADEVRAAVQRQALRASGLRDRLRAST</sequence>
<evidence type="ECO:0000256" key="1">
    <source>
        <dbReference type="ARBA" id="ARBA00022722"/>
    </source>
</evidence>
<keyword evidence="4 11" id="KW-0378">Hydrolase</keyword>
<gene>
    <name evidence="11 14" type="primary">recD</name>
    <name evidence="14" type="ORF">MAUB_22790</name>
</gene>
<dbReference type="InterPro" id="IPR006344">
    <property type="entry name" value="RecD"/>
</dbReference>
<keyword evidence="7 11" id="KW-0067">ATP-binding</keyword>
<keyword evidence="6 11" id="KW-0269">Exonuclease</keyword>